<dbReference type="GO" id="GO:0022857">
    <property type="term" value="F:transmembrane transporter activity"/>
    <property type="evidence" value="ECO:0007669"/>
    <property type="project" value="TreeGrafter"/>
</dbReference>
<evidence type="ECO:0000256" key="2">
    <source>
        <dbReference type="ARBA" id="ARBA00022840"/>
    </source>
</evidence>
<feature type="compositionally biased region" description="Polar residues" evidence="3">
    <location>
        <begin position="311"/>
        <end position="320"/>
    </location>
</feature>
<feature type="transmembrane region" description="Helical" evidence="4">
    <location>
        <begin position="941"/>
        <end position="961"/>
    </location>
</feature>
<feature type="region of interest" description="Disordered" evidence="3">
    <location>
        <begin position="245"/>
        <end position="458"/>
    </location>
</feature>
<sequence>MMRTTTNKSHHHHHHLTRKKEDKEENSQKSSVDYNNKQSSWSTTPPSNDDVDDDKTDSTASKGYSDTWSHPPPPPLSKSSALDKVDQSNSLPSQQQEASPSSSQWQTTESSPYNNQREQQQQQPQQYNPQQQQQYQYNQQWGQNQPHHNPQQQYNQQWGGHQTAPQSPPYNPQQRPPPYQYRQPQRQPQQSPPKAAKALLQNPKLRGIINKVNRGLDDIADFDISKTASNVLQSTKRVNIVPKLNIKSKLGGVMGGRGAPTSSQLDAAWDLKPRRPPRRAPPSRPSAPSPQQQQQPPTSPLLQPGGPATAQEASLKNDMTQMFGMPFPTTVIDDSDSEDVDSDDDEEHRNDYDVDSDDNEDMKDDATSPFSSPFSPSGINQGQEGGGQQKNSLNKSPFGNVSSPSQPPPFAAAAASGATTTPSPFGSSYNSSPSTTSHSTQSYNTPSTNKKYYFDDDDDDKSTIQNKLRSLASAIPNPASVLKVPKVFKGGKYKNEALNAGWGDDDDDDFGVKHNSRGGKKSAPVAAAATKKRPVSNIGHGKQNAGMMNRIGSGSSGGVPHPIAALIGRTMLSSSPTKGGVASNQQQLMLLSNYDIKKCTNIGRCRAALDVVCLSLLFATVKELVPYYVAPSTSSSALLDQTKGVLTSLLNMISSSLLDSSWAYFAFIAAILTRFTTHLLLDPSIHSTAAYASNTLRSNVNYAQLYLRLVSSITPKKLIPTIMSNTAFHQVWSTVERVRLQTFIFAVLSTILVMFVAVVKPIIHAFLDAIENIFTLDGWSSSPLELNAIWTELRESALSPLWNTLTTLMRNEWNKVAENPLRIVVNTSLFAALILVALLPGLEKSRATKSLLRRDKNASVSTAVMNEDDAPPYSSADSSAVSSIGASSATRLDLLSRTNAVERTLERWRMMQPRNDASAVTTAVMESGPAANMIVLLRRSLYAVVSAIILSVPLVLFWFIMINPEQSTLSESSPLFIAIHMAIMLFYTHTLSNKAMRHTIESTRFLSTASVFIRSLSNTVKEVSSLRQSPQADLQLTAATSPTAGIAVNDLWAAHAAKRDWAVKGANLYCRNGEVVLLLGDDGSGKTRLLTAIGEQMLCPVARAKSTIYARGSVSVGGLETPKWDRMQLRKRLGLVLNDVRTVGDTAELFSGCSLEEILEPIGAAAAGNANAKEKIAIDISMKITGLSETLLPKLPSQLSTVIAANEDELSPSPVRPPSYPLSPSQWSKVLLAKTIAQTIVHNEYPLSSPNPVIGCMVGSVLLLDDVTVHLSEVDEANLIKALRSTGAAVLVATNRWASGRFADRVVVIKDGSVVESGTHSELIALGPEGSVYAAKWNELTSA</sequence>
<feature type="transmembrane region" description="Helical" evidence="4">
    <location>
        <begin position="662"/>
        <end position="681"/>
    </location>
</feature>
<feature type="domain" description="ABC transporter" evidence="5">
    <location>
        <begin position="1046"/>
        <end position="1336"/>
    </location>
</feature>
<feature type="compositionally biased region" description="Low complexity" evidence="3">
    <location>
        <begin position="93"/>
        <end position="162"/>
    </location>
</feature>
<proteinExistence type="predicted"/>
<organism evidence="6">
    <name type="scientific">Ditylum brightwellii</name>
    <dbReference type="NCBI Taxonomy" id="49249"/>
    <lineage>
        <taxon>Eukaryota</taxon>
        <taxon>Sar</taxon>
        <taxon>Stramenopiles</taxon>
        <taxon>Ochrophyta</taxon>
        <taxon>Bacillariophyta</taxon>
        <taxon>Mediophyceae</taxon>
        <taxon>Lithodesmiophycidae</taxon>
        <taxon>Lithodesmiales</taxon>
        <taxon>Lithodesmiaceae</taxon>
        <taxon>Ditylum</taxon>
    </lineage>
</organism>
<evidence type="ECO:0000256" key="3">
    <source>
        <dbReference type="SAM" id="MobiDB-lite"/>
    </source>
</evidence>
<keyword evidence="1" id="KW-0547">Nucleotide-binding</keyword>
<feature type="transmembrane region" description="Helical" evidence="4">
    <location>
        <begin position="823"/>
        <end position="842"/>
    </location>
</feature>
<dbReference type="GO" id="GO:0016887">
    <property type="term" value="F:ATP hydrolysis activity"/>
    <property type="evidence" value="ECO:0007669"/>
    <property type="project" value="InterPro"/>
</dbReference>
<dbReference type="SUPFAM" id="SSF52540">
    <property type="entry name" value="P-loop containing nucleoside triphosphate hydrolases"/>
    <property type="match status" value="1"/>
</dbReference>
<gene>
    <name evidence="6" type="ORF">DBRI1063_LOCUS23149</name>
</gene>
<keyword evidence="4" id="KW-0472">Membrane</keyword>
<keyword evidence="4" id="KW-0812">Transmembrane</keyword>
<name>A0A7S2A0A2_9STRA</name>
<feature type="compositionally biased region" description="Basic residues" evidence="3">
    <location>
        <begin position="8"/>
        <end position="18"/>
    </location>
</feature>
<dbReference type="GO" id="GO:0005524">
    <property type="term" value="F:ATP binding"/>
    <property type="evidence" value="ECO:0007669"/>
    <property type="project" value="UniProtKB-KW"/>
</dbReference>
<feature type="compositionally biased region" description="Polar residues" evidence="3">
    <location>
        <begin position="28"/>
        <end position="41"/>
    </location>
</feature>
<feature type="compositionally biased region" description="Pro residues" evidence="3">
    <location>
        <begin position="166"/>
        <end position="179"/>
    </location>
</feature>
<dbReference type="InterPro" id="IPR003439">
    <property type="entry name" value="ABC_transporter-like_ATP-bd"/>
</dbReference>
<feature type="transmembrane region" description="Helical" evidence="4">
    <location>
        <begin position="743"/>
        <end position="767"/>
    </location>
</feature>
<dbReference type="InterPro" id="IPR027417">
    <property type="entry name" value="P-loop_NTPase"/>
</dbReference>
<evidence type="ECO:0000259" key="5">
    <source>
        <dbReference type="PROSITE" id="PS50893"/>
    </source>
</evidence>
<dbReference type="PANTHER" id="PTHR24220">
    <property type="entry name" value="IMPORT ATP-BINDING PROTEIN"/>
    <property type="match status" value="1"/>
</dbReference>
<feature type="transmembrane region" description="Helical" evidence="4">
    <location>
        <begin position="973"/>
        <end position="991"/>
    </location>
</feature>
<feature type="compositionally biased region" description="Polar residues" evidence="3">
    <location>
        <begin position="390"/>
        <end position="401"/>
    </location>
</feature>
<feature type="compositionally biased region" description="Low complexity" evidence="3">
    <location>
        <begin position="411"/>
        <end position="442"/>
    </location>
</feature>
<dbReference type="PROSITE" id="PS50893">
    <property type="entry name" value="ABC_TRANSPORTER_2"/>
    <property type="match status" value="1"/>
</dbReference>
<feature type="compositionally biased region" description="Acidic residues" evidence="3">
    <location>
        <begin position="353"/>
        <end position="363"/>
    </location>
</feature>
<dbReference type="GO" id="GO:0005886">
    <property type="term" value="C:plasma membrane"/>
    <property type="evidence" value="ECO:0007669"/>
    <property type="project" value="TreeGrafter"/>
</dbReference>
<feature type="compositionally biased region" description="Low complexity" evidence="3">
    <location>
        <begin position="180"/>
        <end position="193"/>
    </location>
</feature>
<protein>
    <recommendedName>
        <fullName evidence="5">ABC transporter domain-containing protein</fullName>
    </recommendedName>
</protein>
<dbReference type="Gene3D" id="3.40.50.300">
    <property type="entry name" value="P-loop containing nucleotide triphosphate hydrolases"/>
    <property type="match status" value="1"/>
</dbReference>
<dbReference type="InterPro" id="IPR003593">
    <property type="entry name" value="AAA+_ATPase"/>
</dbReference>
<accession>A0A7S2A0A2</accession>
<feature type="compositionally biased region" description="Acidic residues" evidence="3">
    <location>
        <begin position="333"/>
        <end position="346"/>
    </location>
</feature>
<keyword evidence="4" id="KW-1133">Transmembrane helix</keyword>
<feature type="region of interest" description="Disordered" evidence="3">
    <location>
        <begin position="1"/>
        <end position="204"/>
    </location>
</feature>
<evidence type="ECO:0000256" key="4">
    <source>
        <dbReference type="SAM" id="Phobius"/>
    </source>
</evidence>
<feature type="region of interest" description="Disordered" evidence="3">
    <location>
        <begin position="515"/>
        <end position="543"/>
    </location>
</feature>
<feature type="compositionally biased region" description="Low complexity" evidence="3">
    <location>
        <begin position="368"/>
        <end position="377"/>
    </location>
</feature>
<evidence type="ECO:0000256" key="1">
    <source>
        <dbReference type="ARBA" id="ARBA00022741"/>
    </source>
</evidence>
<feature type="compositionally biased region" description="Low complexity" evidence="3">
    <location>
        <begin position="289"/>
        <end position="307"/>
    </location>
</feature>
<reference evidence="6" key="1">
    <citation type="submission" date="2021-01" db="EMBL/GenBank/DDBJ databases">
        <authorList>
            <person name="Corre E."/>
            <person name="Pelletier E."/>
            <person name="Niang G."/>
            <person name="Scheremetjew M."/>
            <person name="Finn R."/>
            <person name="Kale V."/>
            <person name="Holt S."/>
            <person name="Cochrane G."/>
            <person name="Meng A."/>
            <person name="Brown T."/>
            <person name="Cohen L."/>
        </authorList>
    </citation>
    <scope>NUCLEOTIDE SEQUENCE</scope>
    <source>
        <strain evidence="6">Pop2</strain>
    </source>
</reference>
<keyword evidence="2" id="KW-0067">ATP-binding</keyword>
<feature type="compositionally biased region" description="Pro residues" evidence="3">
    <location>
        <begin position="279"/>
        <end position="288"/>
    </location>
</feature>
<dbReference type="EMBL" id="HBGN01036098">
    <property type="protein sequence ID" value="CAD9353780.1"/>
    <property type="molecule type" value="Transcribed_RNA"/>
</dbReference>
<dbReference type="SMART" id="SM00382">
    <property type="entry name" value="AAA"/>
    <property type="match status" value="1"/>
</dbReference>
<evidence type="ECO:0000313" key="6">
    <source>
        <dbReference type="EMBL" id="CAD9353780.1"/>
    </source>
</evidence>
<dbReference type="InterPro" id="IPR015854">
    <property type="entry name" value="ABC_transpr_LolD-like"/>
</dbReference>